<gene>
    <name evidence="10" type="ORF">HJC23_010414</name>
</gene>
<dbReference type="InterPro" id="IPR019793">
    <property type="entry name" value="Peroxidases_heam-ligand_BS"/>
</dbReference>
<dbReference type="InterPro" id="IPR044831">
    <property type="entry name" value="Ccp1-like"/>
</dbReference>
<keyword evidence="2" id="KW-0349">Heme</keyword>
<dbReference type="GO" id="GO:0046872">
    <property type="term" value="F:metal ion binding"/>
    <property type="evidence" value="ECO:0007669"/>
    <property type="project" value="UniProtKB-KW"/>
</dbReference>
<evidence type="ECO:0000256" key="1">
    <source>
        <dbReference type="ARBA" id="ARBA00022559"/>
    </source>
</evidence>
<dbReference type="PROSITE" id="PS00435">
    <property type="entry name" value="PEROXIDASE_1"/>
    <property type="match status" value="1"/>
</dbReference>
<dbReference type="Gene3D" id="1.10.520.10">
    <property type="match status" value="1"/>
</dbReference>
<dbReference type="CDD" id="cd00314">
    <property type="entry name" value="plant_peroxidase_like"/>
    <property type="match status" value="1"/>
</dbReference>
<organism evidence="10 11">
    <name type="scientific">Cyclotella cryptica</name>
    <dbReference type="NCBI Taxonomy" id="29204"/>
    <lineage>
        <taxon>Eukaryota</taxon>
        <taxon>Sar</taxon>
        <taxon>Stramenopiles</taxon>
        <taxon>Ochrophyta</taxon>
        <taxon>Bacillariophyta</taxon>
        <taxon>Coscinodiscophyceae</taxon>
        <taxon>Thalassiosirophycidae</taxon>
        <taxon>Stephanodiscales</taxon>
        <taxon>Stephanodiscaceae</taxon>
        <taxon>Cyclotella</taxon>
    </lineage>
</organism>
<comment type="similarity">
    <text evidence="6">Belongs to the peroxidase family.</text>
</comment>
<keyword evidence="11" id="KW-1185">Reference proteome</keyword>
<name>A0ABD3QHA7_9STRA</name>
<dbReference type="AlphaFoldDB" id="A0ABD3QHA7"/>
<keyword evidence="5" id="KW-0408">Iron</keyword>
<dbReference type="InterPro" id="IPR002016">
    <property type="entry name" value="Haem_peroxidase"/>
</dbReference>
<dbReference type="GO" id="GO:0004601">
    <property type="term" value="F:peroxidase activity"/>
    <property type="evidence" value="ECO:0007669"/>
    <property type="project" value="UniProtKB-KW"/>
</dbReference>
<dbReference type="EMBL" id="JABMIG020000036">
    <property type="protein sequence ID" value="KAL3799764.1"/>
    <property type="molecule type" value="Genomic_DNA"/>
</dbReference>
<evidence type="ECO:0000256" key="2">
    <source>
        <dbReference type="ARBA" id="ARBA00022617"/>
    </source>
</evidence>
<reference evidence="10 11" key="1">
    <citation type="journal article" date="2020" name="G3 (Bethesda)">
        <title>Improved Reference Genome for Cyclotella cryptica CCMP332, a Model for Cell Wall Morphogenesis, Salinity Adaptation, and Lipid Production in Diatoms (Bacillariophyta).</title>
        <authorList>
            <person name="Roberts W.R."/>
            <person name="Downey K.M."/>
            <person name="Ruck E.C."/>
            <person name="Traller J.C."/>
            <person name="Alverson A.J."/>
        </authorList>
    </citation>
    <scope>NUCLEOTIDE SEQUENCE [LARGE SCALE GENOMIC DNA]</scope>
    <source>
        <strain evidence="10 11">CCMP332</strain>
    </source>
</reference>
<feature type="compositionally biased region" description="Low complexity" evidence="7">
    <location>
        <begin position="318"/>
        <end position="332"/>
    </location>
</feature>
<keyword evidence="8" id="KW-0812">Transmembrane</keyword>
<evidence type="ECO:0000313" key="10">
    <source>
        <dbReference type="EMBL" id="KAL3799764.1"/>
    </source>
</evidence>
<keyword evidence="8" id="KW-0472">Membrane</keyword>
<feature type="compositionally biased region" description="Low complexity" evidence="7">
    <location>
        <begin position="124"/>
        <end position="135"/>
    </location>
</feature>
<feature type="region of interest" description="Disordered" evidence="7">
    <location>
        <begin position="293"/>
        <end position="356"/>
    </location>
</feature>
<evidence type="ECO:0000256" key="4">
    <source>
        <dbReference type="ARBA" id="ARBA00023002"/>
    </source>
</evidence>
<feature type="compositionally biased region" description="Low complexity" evidence="7">
    <location>
        <begin position="219"/>
        <end position="230"/>
    </location>
</feature>
<evidence type="ECO:0000259" key="9">
    <source>
        <dbReference type="Pfam" id="PF00141"/>
    </source>
</evidence>
<evidence type="ECO:0000256" key="7">
    <source>
        <dbReference type="SAM" id="MobiDB-lite"/>
    </source>
</evidence>
<dbReference type="SUPFAM" id="SSF48113">
    <property type="entry name" value="Heme-dependent peroxidases"/>
    <property type="match status" value="1"/>
</dbReference>
<keyword evidence="4" id="KW-0560">Oxidoreductase</keyword>
<accession>A0ABD3QHA7</accession>
<protein>
    <recommendedName>
        <fullName evidence="9">Plant heme peroxidase family profile domain-containing protein</fullName>
    </recommendedName>
</protein>
<feature type="compositionally biased region" description="Polar residues" evidence="7">
    <location>
        <begin position="146"/>
        <end position="159"/>
    </location>
</feature>
<evidence type="ECO:0000256" key="3">
    <source>
        <dbReference type="ARBA" id="ARBA00022723"/>
    </source>
</evidence>
<feature type="compositionally biased region" description="Polar residues" evidence="7">
    <location>
        <begin position="237"/>
        <end position="249"/>
    </location>
</feature>
<sequence>MATGDFDPLASEAQVVLNLNEASYGEEGRVSTANAKERNPERNDSYASICSGAKFFLLVSGLVVFIIMIVRTQSHESASSNIDEESSTGPESLIEIGELTEQIEARWLTDSVEVPSTQPSWDRSMFPSMVQSSSPSGPPSDSPSSDIKQMTSVPSTQPSWDLRMLPSMVQSSSPSVLSSDSPSSDIKKMTSAQPTETTAPSNSPFSSIPGIELGSIEPSHTSTTSNSTDTLYLGPTSGLTLINASGTPSRSPPPAFPIELETPSPSTKLSEAPTFYQASTQPTVMTSYEKSTVPSPMLESSGDEPTNAPNALDLNGKNMMTLTPTSSSNNLTGINSSAIPSPTMTHTSSPSTVDTSESPTFYNFSILPTENPSQHTISDLSPCFSKITYDSIDADISQLKLSISDNIARSHFLGGIVRLAAHDFMDFDRSSSEKYGPDGCFDPAHDANRGLPDDVWCETCLLRSLYEAKYSRLSRADFWIASANAVIRQTSINNTLDLKEHFTWGRIDKDSCQGSGDRIPAPTKCSEVESAFLVRMGLEWRDAVALLGAHSLGRGNASFSGHEGVWVDNADDAQVFDKQYYEELYLNAWRPRNAGKEEQDWTTGYDADSINNTNPRLMLNTDLCLVYDIESVNNDCCTRTDHFYGNGENECLSTKLAKSRCPLYSRFDSRREAADAVSEYLGGTFPNTNNGPFYFGFTNAWVKATALGWDNLFPLSDICESQDAP</sequence>
<feature type="transmembrane region" description="Helical" evidence="8">
    <location>
        <begin position="46"/>
        <end position="70"/>
    </location>
</feature>
<feature type="region of interest" description="Disordered" evidence="7">
    <location>
        <begin position="114"/>
        <end position="270"/>
    </location>
</feature>
<keyword evidence="1" id="KW-0575">Peroxidase</keyword>
<dbReference type="Proteomes" id="UP001516023">
    <property type="component" value="Unassembled WGS sequence"/>
</dbReference>
<dbReference type="InterPro" id="IPR010255">
    <property type="entry name" value="Haem_peroxidase_sf"/>
</dbReference>
<feature type="compositionally biased region" description="Low complexity" evidence="7">
    <location>
        <begin position="340"/>
        <end position="352"/>
    </location>
</feature>
<keyword evidence="8" id="KW-1133">Transmembrane helix</keyword>
<feature type="domain" description="Plant heme peroxidase family profile" evidence="9">
    <location>
        <begin position="466"/>
        <end position="628"/>
    </location>
</feature>
<dbReference type="FunFam" id="1.10.520.10:FF:000024">
    <property type="entry name" value="Predicted protein"/>
    <property type="match status" value="1"/>
</dbReference>
<evidence type="ECO:0000256" key="8">
    <source>
        <dbReference type="SAM" id="Phobius"/>
    </source>
</evidence>
<dbReference type="Pfam" id="PF00141">
    <property type="entry name" value="peroxidase"/>
    <property type="match status" value="1"/>
</dbReference>
<evidence type="ECO:0000256" key="5">
    <source>
        <dbReference type="ARBA" id="ARBA00023004"/>
    </source>
</evidence>
<comment type="caution">
    <text evidence="10">The sequence shown here is derived from an EMBL/GenBank/DDBJ whole genome shotgun (WGS) entry which is preliminary data.</text>
</comment>
<keyword evidence="3" id="KW-0479">Metal-binding</keyword>
<feature type="compositionally biased region" description="Low complexity" evidence="7">
    <location>
        <begin position="164"/>
        <end position="184"/>
    </location>
</feature>
<dbReference type="PANTHER" id="PTHR31356:SF36">
    <property type="entry name" value="L-ASCORBATE PEROXIDASE 3"/>
    <property type="match status" value="1"/>
</dbReference>
<proteinExistence type="inferred from homology"/>
<evidence type="ECO:0000256" key="6">
    <source>
        <dbReference type="RuleBase" id="RU004241"/>
    </source>
</evidence>
<evidence type="ECO:0000313" key="11">
    <source>
        <dbReference type="Proteomes" id="UP001516023"/>
    </source>
</evidence>
<dbReference type="PANTHER" id="PTHR31356">
    <property type="entry name" value="THYLAKOID LUMENAL 29 KDA PROTEIN, CHLOROPLASTIC-RELATED"/>
    <property type="match status" value="1"/>
</dbReference>
<dbReference type="Gene3D" id="1.10.420.10">
    <property type="entry name" value="Peroxidase, domain 2"/>
    <property type="match status" value="1"/>
</dbReference>
<feature type="compositionally biased region" description="Polar residues" evidence="7">
    <location>
        <begin position="190"/>
        <end position="206"/>
    </location>
</feature>